<organism evidence="2">
    <name type="scientific">Lotus japonicus</name>
    <name type="common">Lotus corniculatus var. japonicus</name>
    <dbReference type="NCBI Taxonomy" id="34305"/>
    <lineage>
        <taxon>Eukaryota</taxon>
        <taxon>Viridiplantae</taxon>
        <taxon>Streptophyta</taxon>
        <taxon>Embryophyta</taxon>
        <taxon>Tracheophyta</taxon>
        <taxon>Spermatophyta</taxon>
        <taxon>Magnoliopsida</taxon>
        <taxon>eudicotyledons</taxon>
        <taxon>Gunneridae</taxon>
        <taxon>Pentapetalae</taxon>
        <taxon>rosids</taxon>
        <taxon>fabids</taxon>
        <taxon>Fabales</taxon>
        <taxon>Fabaceae</taxon>
        <taxon>Papilionoideae</taxon>
        <taxon>50 kb inversion clade</taxon>
        <taxon>NPAAA clade</taxon>
        <taxon>Hologalegina</taxon>
        <taxon>robinioid clade</taxon>
        <taxon>Loteae</taxon>
        <taxon>Lotus</taxon>
    </lineage>
</organism>
<evidence type="ECO:0000313" key="2">
    <source>
        <dbReference type="EMBL" id="AFK47070.1"/>
    </source>
</evidence>
<sequence length="58" mass="6283">MSGTTPPPRAKTASTTTSMPLTRSNHHCPCSVFFCFLSMRATTKTLAATLFLRSPANH</sequence>
<evidence type="ECO:0000256" key="1">
    <source>
        <dbReference type="SAM" id="MobiDB-lite"/>
    </source>
</evidence>
<protein>
    <submittedName>
        <fullName evidence="2">Uncharacterized protein</fullName>
    </submittedName>
</protein>
<dbReference type="AlphaFoldDB" id="I3T3H8"/>
<feature type="region of interest" description="Disordered" evidence="1">
    <location>
        <begin position="1"/>
        <end position="22"/>
    </location>
</feature>
<proteinExistence type="evidence at transcript level"/>
<name>I3T3H8_LOTJA</name>
<feature type="compositionally biased region" description="Polar residues" evidence="1">
    <location>
        <begin position="12"/>
        <end position="22"/>
    </location>
</feature>
<dbReference type="EMBL" id="BT147276">
    <property type="protein sequence ID" value="AFK47070.1"/>
    <property type="molecule type" value="mRNA"/>
</dbReference>
<reference evidence="2" key="1">
    <citation type="submission" date="2012-05" db="EMBL/GenBank/DDBJ databases">
        <authorList>
            <person name="Krishnakumar V."/>
            <person name="Cheung F."/>
            <person name="Xiao Y."/>
            <person name="Chan A."/>
            <person name="Moskal W.A."/>
            <person name="Town C.D."/>
        </authorList>
    </citation>
    <scope>NUCLEOTIDE SEQUENCE</scope>
</reference>
<accession>I3T3H8</accession>